<dbReference type="InterPro" id="IPR036396">
    <property type="entry name" value="Cyt_P450_sf"/>
</dbReference>
<reference evidence="7 8" key="1">
    <citation type="submission" date="2016-04" db="EMBL/GenBank/DDBJ databases">
        <title>A degradative enzymes factory behind the ericoid mycorrhizal symbiosis.</title>
        <authorList>
            <consortium name="DOE Joint Genome Institute"/>
            <person name="Martino E."/>
            <person name="Morin E."/>
            <person name="Grelet G."/>
            <person name="Kuo A."/>
            <person name="Kohler A."/>
            <person name="Daghino S."/>
            <person name="Barry K."/>
            <person name="Choi C."/>
            <person name="Cichocki N."/>
            <person name="Clum A."/>
            <person name="Copeland A."/>
            <person name="Hainaut M."/>
            <person name="Haridas S."/>
            <person name="Labutti K."/>
            <person name="Lindquist E."/>
            <person name="Lipzen A."/>
            <person name="Khouja H.-R."/>
            <person name="Murat C."/>
            <person name="Ohm R."/>
            <person name="Olson A."/>
            <person name="Spatafora J."/>
            <person name="Veneault-Fourrey C."/>
            <person name="Henrissat B."/>
            <person name="Grigoriev I."/>
            <person name="Martin F."/>
            <person name="Perotto S."/>
        </authorList>
    </citation>
    <scope>NUCLEOTIDE SEQUENCE [LARGE SCALE GENOMIC DNA]</scope>
    <source>
        <strain evidence="7 8">F</strain>
    </source>
</reference>
<keyword evidence="4 5" id="KW-0408">Iron</keyword>
<sequence>MSKNVFTHLEKFLLKLEEFDRQSLPLDTYRWFRYLTFEVVTDIGFGADYDMISHGELNHPFKSFLGPQIERIPLSWMPKSLREWRLAEVRTEEHARGGLQKWLEQKNQGIAGHRVDILQRLIEHGEKNPEDKLTEKELVTEIMEIMLAGGDTTASTVTYACYEITRFPEVQDKLRKALKDAIPDASAPITLEMLEAIPYLDWTVKEMLRMHPTIPSSLERVVPPKGADVAGYHLEGGTIVCMQAFTQHRQEEIFPKPEEFQPERWEHADAKMRANLLAFSSGARSCVGQNLATMQMKIHMGMILRKYRIKGHPDTTPYSMEPLDFFQGKPRAGKCLLYFEKDE</sequence>
<keyword evidence="6" id="KW-0503">Monooxygenase</keyword>
<dbReference type="PANTHER" id="PTHR24305:SF166">
    <property type="entry name" value="CYTOCHROME P450 12A4, MITOCHONDRIAL-RELATED"/>
    <property type="match status" value="1"/>
</dbReference>
<dbReference type="PRINTS" id="PR00463">
    <property type="entry name" value="EP450I"/>
</dbReference>
<keyword evidence="5 6" id="KW-0349">Heme</keyword>
<dbReference type="PROSITE" id="PS00086">
    <property type="entry name" value="CYTOCHROME_P450"/>
    <property type="match status" value="1"/>
</dbReference>
<feature type="binding site" description="axial binding residue" evidence="5">
    <location>
        <position position="286"/>
    </location>
    <ligand>
        <name>heme</name>
        <dbReference type="ChEBI" id="CHEBI:30413"/>
    </ligand>
    <ligandPart>
        <name>Fe</name>
        <dbReference type="ChEBI" id="CHEBI:18248"/>
    </ligandPart>
</feature>
<keyword evidence="6" id="KW-0560">Oxidoreductase</keyword>
<organism evidence="7 8">
    <name type="scientific">Hyaloscypha variabilis (strain UAMH 11265 / GT02V1 / F)</name>
    <name type="common">Meliniomyces variabilis</name>
    <dbReference type="NCBI Taxonomy" id="1149755"/>
    <lineage>
        <taxon>Eukaryota</taxon>
        <taxon>Fungi</taxon>
        <taxon>Dikarya</taxon>
        <taxon>Ascomycota</taxon>
        <taxon>Pezizomycotina</taxon>
        <taxon>Leotiomycetes</taxon>
        <taxon>Helotiales</taxon>
        <taxon>Hyaloscyphaceae</taxon>
        <taxon>Hyaloscypha</taxon>
        <taxon>Hyaloscypha variabilis</taxon>
    </lineage>
</organism>
<dbReference type="PRINTS" id="PR00385">
    <property type="entry name" value="P450"/>
</dbReference>
<evidence type="ECO:0000313" key="7">
    <source>
        <dbReference type="EMBL" id="PMD43896.1"/>
    </source>
</evidence>
<dbReference type="OrthoDB" id="1470350at2759"/>
<evidence type="ECO:0000256" key="3">
    <source>
        <dbReference type="ARBA" id="ARBA00022723"/>
    </source>
</evidence>
<protein>
    <submittedName>
        <fullName evidence="7">Cytochrome P450</fullName>
    </submittedName>
</protein>
<dbReference type="Pfam" id="PF00067">
    <property type="entry name" value="p450"/>
    <property type="match status" value="1"/>
</dbReference>
<dbReference type="STRING" id="1149755.A0A2J6RZF1"/>
<comment type="cofactor">
    <cofactor evidence="1 5">
        <name>heme</name>
        <dbReference type="ChEBI" id="CHEBI:30413"/>
    </cofactor>
</comment>
<keyword evidence="8" id="KW-1185">Reference proteome</keyword>
<evidence type="ECO:0000256" key="4">
    <source>
        <dbReference type="ARBA" id="ARBA00023004"/>
    </source>
</evidence>
<dbReference type="SUPFAM" id="SSF48264">
    <property type="entry name" value="Cytochrome P450"/>
    <property type="match status" value="1"/>
</dbReference>
<comment type="similarity">
    <text evidence="2 6">Belongs to the cytochrome P450 family.</text>
</comment>
<dbReference type="PANTHER" id="PTHR24305">
    <property type="entry name" value="CYTOCHROME P450"/>
    <property type="match status" value="1"/>
</dbReference>
<evidence type="ECO:0000256" key="2">
    <source>
        <dbReference type="ARBA" id="ARBA00010617"/>
    </source>
</evidence>
<dbReference type="InterPro" id="IPR001128">
    <property type="entry name" value="Cyt_P450"/>
</dbReference>
<dbReference type="InterPro" id="IPR002401">
    <property type="entry name" value="Cyt_P450_E_grp-I"/>
</dbReference>
<dbReference type="GO" id="GO:0004497">
    <property type="term" value="F:monooxygenase activity"/>
    <property type="evidence" value="ECO:0007669"/>
    <property type="project" value="UniProtKB-KW"/>
</dbReference>
<keyword evidence="3 5" id="KW-0479">Metal-binding</keyword>
<dbReference type="GO" id="GO:0016705">
    <property type="term" value="F:oxidoreductase activity, acting on paired donors, with incorporation or reduction of molecular oxygen"/>
    <property type="evidence" value="ECO:0007669"/>
    <property type="project" value="InterPro"/>
</dbReference>
<dbReference type="GO" id="GO:0005506">
    <property type="term" value="F:iron ion binding"/>
    <property type="evidence" value="ECO:0007669"/>
    <property type="project" value="InterPro"/>
</dbReference>
<dbReference type="InterPro" id="IPR050121">
    <property type="entry name" value="Cytochrome_P450_monoxygenase"/>
</dbReference>
<name>A0A2J6RZF1_HYAVF</name>
<dbReference type="InterPro" id="IPR017972">
    <property type="entry name" value="Cyt_P450_CS"/>
</dbReference>
<accession>A0A2J6RZF1</accession>
<dbReference type="GO" id="GO:0020037">
    <property type="term" value="F:heme binding"/>
    <property type="evidence" value="ECO:0007669"/>
    <property type="project" value="InterPro"/>
</dbReference>
<proteinExistence type="inferred from homology"/>
<evidence type="ECO:0000256" key="1">
    <source>
        <dbReference type="ARBA" id="ARBA00001971"/>
    </source>
</evidence>
<evidence type="ECO:0000313" key="8">
    <source>
        <dbReference type="Proteomes" id="UP000235786"/>
    </source>
</evidence>
<dbReference type="AlphaFoldDB" id="A0A2J6RZF1"/>
<gene>
    <name evidence="7" type="ORF">L207DRAFT_618722</name>
</gene>
<dbReference type="Proteomes" id="UP000235786">
    <property type="component" value="Unassembled WGS sequence"/>
</dbReference>
<dbReference type="Gene3D" id="1.10.630.10">
    <property type="entry name" value="Cytochrome P450"/>
    <property type="match status" value="1"/>
</dbReference>
<dbReference type="EMBL" id="KZ613941">
    <property type="protein sequence ID" value="PMD43896.1"/>
    <property type="molecule type" value="Genomic_DNA"/>
</dbReference>
<evidence type="ECO:0000256" key="5">
    <source>
        <dbReference type="PIRSR" id="PIRSR602401-1"/>
    </source>
</evidence>
<evidence type="ECO:0000256" key="6">
    <source>
        <dbReference type="RuleBase" id="RU000461"/>
    </source>
</evidence>